<evidence type="ECO:0000313" key="3">
    <source>
        <dbReference type="EMBL" id="ELA41046.1"/>
    </source>
</evidence>
<protein>
    <submittedName>
        <fullName evidence="3">tRNA-guanine transglycosylase</fullName>
    </submittedName>
</protein>
<evidence type="ECO:0000259" key="2">
    <source>
        <dbReference type="Pfam" id="PF01702"/>
    </source>
</evidence>
<dbReference type="AlphaFoldDB" id="L2GJL2"/>
<keyword evidence="1" id="KW-0862">Zinc</keyword>
<keyword evidence="4" id="KW-1185">Reference proteome</keyword>
<dbReference type="HOGENOM" id="CLU_022060_1_0_1"/>
<dbReference type="GO" id="GO:0005829">
    <property type="term" value="C:cytosol"/>
    <property type="evidence" value="ECO:0007669"/>
    <property type="project" value="TreeGrafter"/>
</dbReference>
<proteinExistence type="predicted"/>
<organism evidence="3 4">
    <name type="scientific">Vittaforma corneae (strain ATCC 50505)</name>
    <name type="common">Microsporidian parasite</name>
    <name type="synonym">Nosema corneum</name>
    <dbReference type="NCBI Taxonomy" id="993615"/>
    <lineage>
        <taxon>Eukaryota</taxon>
        <taxon>Fungi</taxon>
        <taxon>Fungi incertae sedis</taxon>
        <taxon>Microsporidia</taxon>
        <taxon>Nosematidae</taxon>
        <taxon>Vittaforma</taxon>
    </lineage>
</organism>
<feature type="domain" description="tRNA-guanine(15) transglycosylase-like" evidence="2">
    <location>
        <begin position="14"/>
        <end position="371"/>
    </location>
</feature>
<dbReference type="EMBL" id="JH370151">
    <property type="protein sequence ID" value="ELA41046.1"/>
    <property type="molecule type" value="Genomic_DNA"/>
</dbReference>
<evidence type="ECO:0000256" key="1">
    <source>
        <dbReference type="ARBA" id="ARBA00022833"/>
    </source>
</evidence>
<name>L2GJL2_VITCO</name>
<dbReference type="InterPro" id="IPR036511">
    <property type="entry name" value="TGT-like_sf"/>
</dbReference>
<dbReference type="Gene3D" id="3.20.20.105">
    <property type="entry name" value="Queuine tRNA-ribosyltransferase-like"/>
    <property type="match status" value="1"/>
</dbReference>
<dbReference type="FunCoup" id="L2GJL2">
    <property type="interactions" value="58"/>
</dbReference>
<dbReference type="OrthoDB" id="10249838at2759"/>
<dbReference type="GeneID" id="19882638"/>
<dbReference type="NCBIfam" id="TIGR00449">
    <property type="entry name" value="tgt_general"/>
    <property type="match status" value="2"/>
</dbReference>
<dbReference type="Pfam" id="PF01702">
    <property type="entry name" value="TGT"/>
    <property type="match status" value="1"/>
</dbReference>
<dbReference type="STRING" id="993615.L2GJL2"/>
<dbReference type="PANTHER" id="PTHR43530:SF1">
    <property type="entry name" value="QUEUINE TRNA-RIBOSYLTRANSFERASE CATALYTIC SUBUNIT 1"/>
    <property type="match status" value="1"/>
</dbReference>
<dbReference type="InParanoid" id="L2GJL2"/>
<dbReference type="SUPFAM" id="SSF51713">
    <property type="entry name" value="tRNA-guanine transglycosylase"/>
    <property type="match status" value="1"/>
</dbReference>
<dbReference type="PANTHER" id="PTHR43530">
    <property type="entry name" value="QUEUINE TRNA-RIBOSYLTRANSFERASE CATALYTIC SUBUNIT 1"/>
    <property type="match status" value="1"/>
</dbReference>
<dbReference type="RefSeq" id="XP_007605373.1">
    <property type="nucleotide sequence ID" value="XM_007605311.1"/>
</dbReference>
<gene>
    <name evidence="3" type="ORF">VICG_01928</name>
</gene>
<dbReference type="GO" id="GO:0008479">
    <property type="term" value="F:tRNA-guanosine(34) queuine transglycosylase activity"/>
    <property type="evidence" value="ECO:0007669"/>
    <property type="project" value="TreeGrafter"/>
</dbReference>
<evidence type="ECO:0000313" key="4">
    <source>
        <dbReference type="Proteomes" id="UP000011082"/>
    </source>
</evidence>
<reference evidence="4" key="1">
    <citation type="submission" date="2011-05" db="EMBL/GenBank/DDBJ databases">
        <title>The genome sequence of Vittaforma corneae strain ATCC 50505.</title>
        <authorList>
            <consortium name="The Broad Institute Genome Sequencing Platform"/>
            <person name="Cuomo C."/>
            <person name="Didier E."/>
            <person name="Bowers L."/>
            <person name="Young S.K."/>
            <person name="Zeng Q."/>
            <person name="Gargeya S."/>
            <person name="Fitzgerald M."/>
            <person name="Haas B."/>
            <person name="Abouelleil A."/>
            <person name="Alvarado L."/>
            <person name="Arachchi H.M."/>
            <person name="Berlin A."/>
            <person name="Chapman S.B."/>
            <person name="Gearin G."/>
            <person name="Goldberg J."/>
            <person name="Griggs A."/>
            <person name="Gujja S."/>
            <person name="Hansen M."/>
            <person name="Heiman D."/>
            <person name="Howarth C."/>
            <person name="Larimer J."/>
            <person name="Lui A."/>
            <person name="MacDonald P.J.P."/>
            <person name="McCowen C."/>
            <person name="Montmayeur A."/>
            <person name="Murphy C."/>
            <person name="Neiman D."/>
            <person name="Pearson M."/>
            <person name="Priest M."/>
            <person name="Roberts A."/>
            <person name="Saif S."/>
            <person name="Shea T."/>
            <person name="Sisk P."/>
            <person name="Stolte C."/>
            <person name="Sykes S."/>
            <person name="Wortman J."/>
            <person name="Nusbaum C."/>
            <person name="Birren B."/>
        </authorList>
    </citation>
    <scope>NUCLEOTIDE SEQUENCE [LARGE SCALE GENOMIC DNA]</scope>
    <source>
        <strain evidence="4">ATCC 50505</strain>
    </source>
</reference>
<sequence length="393" mass="44909">MFGEYKVIKKCKTTNARVSELELKSNTLHLPIFMPVATYGAMRGVKVSSMPEEIILSNTYHLRKLGKNIKEFMKWSKSMLTDSGGFQIQSLPNVDVTDDGVIFDNKLFRPEDSMDIQMCLGADIMMQLDDVVNPKEERAKHVKAVKRSIEWLDRAIMHIDKKRDEQGDQTSGNSKKIKKDLRILPIRNQVLFPIIQGGLEEDLRKRSIEGILERRPIGVAIGGLSGGEDKGEFCRIVLYCCNNLPEGMPRYLMGVGYPEDIVVCCALGVDMSDCVYPTRTARFGRAFRDEGDILIDGRVLGDLTPIDKDCQCSTCKTYNKSYLLTIKGTQNFCMLVSIHNMHYMRNLTQRIRKSILSDNFPKFVKEYMENRFKDDIPLWIKETLSKFGINFIQ</sequence>
<dbReference type="InterPro" id="IPR002616">
    <property type="entry name" value="tRNA_ribo_trans-like"/>
</dbReference>
<dbReference type="OMA" id="IDLFDCV"/>
<accession>L2GJL2</accession>
<dbReference type="GO" id="GO:0002099">
    <property type="term" value="P:tRNA wobble guanine modification"/>
    <property type="evidence" value="ECO:0007669"/>
    <property type="project" value="EnsemblFungi"/>
</dbReference>
<dbReference type="Proteomes" id="UP000011082">
    <property type="component" value="Unassembled WGS sequence"/>
</dbReference>
<dbReference type="VEuPathDB" id="MicrosporidiaDB:VICG_01928"/>